<reference evidence="2 3" key="1">
    <citation type="submission" date="2018-07" db="EMBL/GenBank/DDBJ databases">
        <title>The complete nuclear genome of the prasinophyte Chloropicon primus (CCMP1205).</title>
        <authorList>
            <person name="Pombert J.-F."/>
            <person name="Otis C."/>
            <person name="Turmel M."/>
            <person name="Lemieux C."/>
        </authorList>
    </citation>
    <scope>NUCLEOTIDE SEQUENCE [LARGE SCALE GENOMIC DNA]</scope>
    <source>
        <strain evidence="2 3">CCMP1205</strain>
    </source>
</reference>
<dbReference type="Proteomes" id="UP000316726">
    <property type="component" value="Chromosome 5"/>
</dbReference>
<sequence length="558" mass="62360">MPATGEEGEALSSGERRRERGGEDEETYILTPYASEGKGVAEAVESRAGAEAVVRASSSGINSKDEPVLKEKLEGLGEDFKFNLKLLEERDEELSRSDLELYKMKVRYAEQGAEVNDLREQVLSLKTLLGSREKRGGRGKGRDRSDTEGAVDYVEFDKDTDASSEEGASTNEEEELRDNGGRRRKTDNVLSHAYQAALQLDSKGKEGSASQEKYLSLLEKYESVHADYVAAKYEIAEMKRRSEKVDFGNILDSYFGTFDDLGNGVVAGSKKKDVETQLTFLKHELECEQHLKYEALRSLELERKKNREVKKSLLKDYEAKCLSLMRHLKSVEDSFVQQQRENDRLREEHARKGALEARIMQLAEAVSHSYSSPSENPQQVEGHDAAESGGEVGEDVELTATNIRQHLGEGEGAGKRRHSADSEVNELVEDALTTLESAIVDQGFRIKKLELESNQREKMAARSQHRLKASIPLVNLAYAYCSTVHKASNADLKEKYPHVSEVKGAAKSIMRYMKKSDKALVPYKQLGLNIEPLESEARRLKNSGVLGLAVFSLNEEEV</sequence>
<gene>
    <name evidence="2" type="ORF">A3770_05p39400</name>
</gene>
<dbReference type="PANTHER" id="PTHR46725:SF1">
    <property type="entry name" value="COILED-COIL DOMAIN-CONTAINING PROTEIN 57"/>
    <property type="match status" value="1"/>
</dbReference>
<feature type="region of interest" description="Disordered" evidence="1">
    <location>
        <begin position="133"/>
        <end position="187"/>
    </location>
</feature>
<evidence type="ECO:0000256" key="1">
    <source>
        <dbReference type="SAM" id="MobiDB-lite"/>
    </source>
</evidence>
<keyword evidence="3" id="KW-1185">Reference proteome</keyword>
<dbReference type="EMBL" id="CP031038">
    <property type="protein sequence ID" value="QDZ21422.1"/>
    <property type="molecule type" value="Genomic_DNA"/>
</dbReference>
<evidence type="ECO:0000313" key="3">
    <source>
        <dbReference type="Proteomes" id="UP000316726"/>
    </source>
</evidence>
<feature type="compositionally biased region" description="Polar residues" evidence="1">
    <location>
        <begin position="368"/>
        <end position="379"/>
    </location>
</feature>
<proteinExistence type="predicted"/>
<dbReference type="GO" id="GO:0045931">
    <property type="term" value="P:positive regulation of mitotic cell cycle"/>
    <property type="evidence" value="ECO:0007669"/>
    <property type="project" value="TreeGrafter"/>
</dbReference>
<dbReference type="PANTHER" id="PTHR46725">
    <property type="entry name" value="COILED-COIL DOMAIN-CONTAINING PROTEIN 57"/>
    <property type="match status" value="1"/>
</dbReference>
<name>A0A5B8MQ46_9CHLO</name>
<dbReference type="AlphaFoldDB" id="A0A5B8MQ46"/>
<feature type="region of interest" description="Disordered" evidence="1">
    <location>
        <begin position="1"/>
        <end position="34"/>
    </location>
</feature>
<dbReference type="GO" id="GO:0005876">
    <property type="term" value="C:spindle microtubule"/>
    <property type="evidence" value="ECO:0007669"/>
    <property type="project" value="TreeGrafter"/>
</dbReference>
<dbReference type="GO" id="GO:0005814">
    <property type="term" value="C:centriole"/>
    <property type="evidence" value="ECO:0007669"/>
    <property type="project" value="TreeGrafter"/>
</dbReference>
<evidence type="ECO:0000313" key="2">
    <source>
        <dbReference type="EMBL" id="QDZ21422.1"/>
    </source>
</evidence>
<protein>
    <submittedName>
        <fullName evidence="2">Uncharacterized protein</fullName>
    </submittedName>
</protein>
<feature type="compositionally biased region" description="Basic and acidic residues" evidence="1">
    <location>
        <begin position="133"/>
        <end position="147"/>
    </location>
</feature>
<dbReference type="GO" id="GO:0007020">
    <property type="term" value="P:microtubule nucleation"/>
    <property type="evidence" value="ECO:0007669"/>
    <property type="project" value="TreeGrafter"/>
</dbReference>
<organism evidence="2 3">
    <name type="scientific">Chloropicon primus</name>
    <dbReference type="NCBI Taxonomy" id="1764295"/>
    <lineage>
        <taxon>Eukaryota</taxon>
        <taxon>Viridiplantae</taxon>
        <taxon>Chlorophyta</taxon>
        <taxon>Chloropicophyceae</taxon>
        <taxon>Chloropicales</taxon>
        <taxon>Chloropicaceae</taxon>
        <taxon>Chloropicon</taxon>
    </lineage>
</organism>
<dbReference type="InterPro" id="IPR042481">
    <property type="entry name" value="CCDC57"/>
</dbReference>
<feature type="region of interest" description="Disordered" evidence="1">
    <location>
        <begin position="366"/>
        <end position="391"/>
    </location>
</feature>
<accession>A0A5B8MQ46</accession>
<dbReference type="GO" id="GO:0060271">
    <property type="term" value="P:cilium assembly"/>
    <property type="evidence" value="ECO:0007669"/>
    <property type="project" value="TreeGrafter"/>
</dbReference>